<evidence type="ECO:0000256" key="7">
    <source>
        <dbReference type="ARBA" id="ARBA00049091"/>
    </source>
</evidence>
<keyword evidence="6" id="KW-0676">Redox-active center</keyword>
<dbReference type="Gene3D" id="3.40.30.10">
    <property type="entry name" value="Glutaredoxin"/>
    <property type="match status" value="1"/>
</dbReference>
<feature type="domain" description="Thioredoxin" evidence="8">
    <location>
        <begin position="4"/>
        <end position="110"/>
    </location>
</feature>
<dbReference type="EMBL" id="JAPWTJ010001442">
    <property type="protein sequence ID" value="KAJ8971704.1"/>
    <property type="molecule type" value="Genomic_DNA"/>
</dbReference>
<dbReference type="Pfam" id="PF00578">
    <property type="entry name" value="AhpC-TSA"/>
    <property type="match status" value="1"/>
</dbReference>
<dbReference type="InterPro" id="IPR050217">
    <property type="entry name" value="Peroxiredoxin"/>
</dbReference>
<dbReference type="PROSITE" id="PS51352">
    <property type="entry name" value="THIOREDOXIN_2"/>
    <property type="match status" value="1"/>
</dbReference>
<keyword evidence="4" id="KW-0049">Antioxidant</keyword>
<dbReference type="InterPro" id="IPR036249">
    <property type="entry name" value="Thioredoxin-like_sf"/>
</dbReference>
<evidence type="ECO:0000256" key="4">
    <source>
        <dbReference type="ARBA" id="ARBA00022862"/>
    </source>
</evidence>
<protein>
    <recommendedName>
        <fullName evidence="2">thioredoxin-dependent peroxiredoxin</fullName>
        <ecNumber evidence="2">1.11.1.24</ecNumber>
    </recommendedName>
</protein>
<dbReference type="Proteomes" id="UP001162164">
    <property type="component" value="Unassembled WGS sequence"/>
</dbReference>
<evidence type="ECO:0000313" key="9">
    <source>
        <dbReference type="EMBL" id="KAJ8971704.1"/>
    </source>
</evidence>
<evidence type="ECO:0000256" key="6">
    <source>
        <dbReference type="ARBA" id="ARBA00023284"/>
    </source>
</evidence>
<comment type="similarity">
    <text evidence="1">Belongs to the peroxiredoxin family. AhpC/Prx1 subfamily.</text>
</comment>
<evidence type="ECO:0000256" key="1">
    <source>
        <dbReference type="ARBA" id="ARBA00009796"/>
    </source>
</evidence>
<sequence length="110" mass="12763">MSLLRLEDTVPNFKAETTQGPIQFYEWQGNKWVVLFSHPADFTPVCTTELGRLAVHDTYFKKRNVKLLAHSVDDLKSHVDWVNDIKNYCKDIPGEFPYPIISDPKKRVGR</sequence>
<proteinExistence type="inferred from homology"/>
<gene>
    <name evidence="9" type="ORF">NQ317_006006</name>
</gene>
<comment type="catalytic activity">
    <reaction evidence="7">
        <text>a hydroperoxide + [thioredoxin]-dithiol = an alcohol + [thioredoxin]-disulfide + H2O</text>
        <dbReference type="Rhea" id="RHEA:62620"/>
        <dbReference type="Rhea" id="RHEA-COMP:10698"/>
        <dbReference type="Rhea" id="RHEA-COMP:10700"/>
        <dbReference type="ChEBI" id="CHEBI:15377"/>
        <dbReference type="ChEBI" id="CHEBI:29950"/>
        <dbReference type="ChEBI" id="CHEBI:30879"/>
        <dbReference type="ChEBI" id="CHEBI:35924"/>
        <dbReference type="ChEBI" id="CHEBI:50058"/>
        <dbReference type="EC" id="1.11.1.24"/>
    </reaction>
</comment>
<comment type="caution">
    <text evidence="9">The sequence shown here is derived from an EMBL/GenBank/DDBJ whole genome shotgun (WGS) entry which is preliminary data.</text>
</comment>
<dbReference type="EC" id="1.11.1.24" evidence="2"/>
<evidence type="ECO:0000256" key="5">
    <source>
        <dbReference type="ARBA" id="ARBA00023002"/>
    </source>
</evidence>
<name>A0ABQ9J2F6_9CUCU</name>
<keyword evidence="10" id="KW-1185">Reference proteome</keyword>
<keyword evidence="3" id="KW-0575">Peroxidase</keyword>
<dbReference type="PANTHER" id="PTHR10681">
    <property type="entry name" value="THIOREDOXIN PEROXIDASE"/>
    <property type="match status" value="1"/>
</dbReference>
<evidence type="ECO:0000256" key="2">
    <source>
        <dbReference type="ARBA" id="ARBA00013017"/>
    </source>
</evidence>
<organism evidence="9 10">
    <name type="scientific">Molorchus minor</name>
    <dbReference type="NCBI Taxonomy" id="1323400"/>
    <lineage>
        <taxon>Eukaryota</taxon>
        <taxon>Metazoa</taxon>
        <taxon>Ecdysozoa</taxon>
        <taxon>Arthropoda</taxon>
        <taxon>Hexapoda</taxon>
        <taxon>Insecta</taxon>
        <taxon>Pterygota</taxon>
        <taxon>Neoptera</taxon>
        <taxon>Endopterygota</taxon>
        <taxon>Coleoptera</taxon>
        <taxon>Polyphaga</taxon>
        <taxon>Cucujiformia</taxon>
        <taxon>Chrysomeloidea</taxon>
        <taxon>Cerambycidae</taxon>
        <taxon>Lamiinae</taxon>
        <taxon>Monochamini</taxon>
        <taxon>Molorchus</taxon>
    </lineage>
</organism>
<accession>A0ABQ9J2F6</accession>
<dbReference type="InterPro" id="IPR000866">
    <property type="entry name" value="AhpC/TSA"/>
</dbReference>
<dbReference type="PANTHER" id="PTHR10681:SF121">
    <property type="entry name" value="ALKYL HYDROPEROXIDE REDUCTASE C"/>
    <property type="match status" value="1"/>
</dbReference>
<reference evidence="9" key="1">
    <citation type="journal article" date="2023" name="Insect Mol. Biol.">
        <title>Genome sequencing provides insights into the evolution of gene families encoding plant cell wall-degrading enzymes in longhorned beetles.</title>
        <authorList>
            <person name="Shin N.R."/>
            <person name="Okamura Y."/>
            <person name="Kirsch R."/>
            <person name="Pauchet Y."/>
        </authorList>
    </citation>
    <scope>NUCLEOTIDE SEQUENCE</scope>
    <source>
        <strain evidence="9">MMC_N1</strain>
    </source>
</reference>
<dbReference type="InterPro" id="IPR013766">
    <property type="entry name" value="Thioredoxin_domain"/>
</dbReference>
<evidence type="ECO:0000256" key="3">
    <source>
        <dbReference type="ARBA" id="ARBA00022559"/>
    </source>
</evidence>
<keyword evidence="5" id="KW-0560">Oxidoreductase</keyword>
<dbReference type="SUPFAM" id="SSF52833">
    <property type="entry name" value="Thioredoxin-like"/>
    <property type="match status" value="1"/>
</dbReference>
<evidence type="ECO:0000259" key="8">
    <source>
        <dbReference type="PROSITE" id="PS51352"/>
    </source>
</evidence>
<evidence type="ECO:0000313" key="10">
    <source>
        <dbReference type="Proteomes" id="UP001162164"/>
    </source>
</evidence>